<gene>
    <name evidence="3" type="ORF">CPLU01_15191</name>
</gene>
<accession>A0A8H6JDI2</accession>
<reference evidence="3" key="1">
    <citation type="journal article" date="2020" name="Phytopathology">
        <title>Genome Sequence Resources of Colletotrichum truncatum, C. plurivorum, C. musicola, and C. sojae: Four Species Pathogenic to Soybean (Glycine max).</title>
        <authorList>
            <person name="Rogerio F."/>
            <person name="Boufleur T.R."/>
            <person name="Ciampi-Guillardi M."/>
            <person name="Sukno S.A."/>
            <person name="Thon M.R."/>
            <person name="Massola Junior N.S."/>
            <person name="Baroncelli R."/>
        </authorList>
    </citation>
    <scope>NUCLEOTIDE SEQUENCE</scope>
    <source>
        <strain evidence="3">LFN00145</strain>
    </source>
</reference>
<dbReference type="Pfam" id="PF20237">
    <property type="entry name" value="DUF6594"/>
    <property type="match status" value="1"/>
</dbReference>
<keyword evidence="4" id="KW-1185">Reference proteome</keyword>
<dbReference type="EMBL" id="WIGO01000477">
    <property type="protein sequence ID" value="KAF6810997.1"/>
    <property type="molecule type" value="Genomic_DNA"/>
</dbReference>
<keyword evidence="1" id="KW-0472">Membrane</keyword>
<dbReference type="AlphaFoldDB" id="A0A8H6JDI2"/>
<evidence type="ECO:0000313" key="4">
    <source>
        <dbReference type="Proteomes" id="UP000654918"/>
    </source>
</evidence>
<protein>
    <recommendedName>
        <fullName evidence="2">DUF6594 domain-containing protein</fullName>
    </recommendedName>
</protein>
<evidence type="ECO:0000313" key="3">
    <source>
        <dbReference type="EMBL" id="KAF6810997.1"/>
    </source>
</evidence>
<evidence type="ECO:0000259" key="2">
    <source>
        <dbReference type="Pfam" id="PF20237"/>
    </source>
</evidence>
<evidence type="ECO:0000256" key="1">
    <source>
        <dbReference type="SAM" id="Phobius"/>
    </source>
</evidence>
<proteinExistence type="predicted"/>
<organism evidence="3 4">
    <name type="scientific">Colletotrichum plurivorum</name>
    <dbReference type="NCBI Taxonomy" id="2175906"/>
    <lineage>
        <taxon>Eukaryota</taxon>
        <taxon>Fungi</taxon>
        <taxon>Dikarya</taxon>
        <taxon>Ascomycota</taxon>
        <taxon>Pezizomycotina</taxon>
        <taxon>Sordariomycetes</taxon>
        <taxon>Hypocreomycetidae</taxon>
        <taxon>Glomerellales</taxon>
        <taxon>Glomerellaceae</taxon>
        <taxon>Colletotrichum</taxon>
        <taxon>Colletotrichum orchidearum species complex</taxon>
    </lineage>
</organism>
<dbReference type="Proteomes" id="UP000654918">
    <property type="component" value="Unassembled WGS sequence"/>
</dbReference>
<feature type="transmembrane region" description="Helical" evidence="1">
    <location>
        <begin position="121"/>
        <end position="141"/>
    </location>
</feature>
<comment type="caution">
    <text evidence="3">The sequence shown here is derived from an EMBL/GenBank/DDBJ whole genome shotgun (WGS) entry which is preliminary data.</text>
</comment>
<keyword evidence="1" id="KW-0812">Transmembrane</keyword>
<feature type="domain" description="DUF6594" evidence="2">
    <location>
        <begin position="35"/>
        <end position="159"/>
    </location>
</feature>
<sequence length="167" mass="18889">MSMETSFLIDTGQQARQRTDLNPYEIYKTRLLRIDLGQRLRQDPIHRFVRRCLYSFRFRQLSREWGADNGSVEAQGPAEKKVYQNTVLIAEILARFLMAALIGVFVVVPLTTLSYQPNKEVQLAVICGCIVTFACLVSTLLKVTSLEMMMVSTAYGAILTVFISNVS</sequence>
<keyword evidence="1" id="KW-1133">Transmembrane helix</keyword>
<feature type="transmembrane region" description="Helical" evidence="1">
    <location>
        <begin position="92"/>
        <end position="115"/>
    </location>
</feature>
<name>A0A8H6JDI2_9PEZI</name>
<dbReference type="InterPro" id="IPR046529">
    <property type="entry name" value="DUF6594"/>
</dbReference>